<feature type="coiled-coil region" evidence="1">
    <location>
        <begin position="1"/>
        <end position="28"/>
    </location>
</feature>
<evidence type="ECO:0000313" key="5">
    <source>
        <dbReference type="Proteomes" id="UP000001261"/>
    </source>
</evidence>
<dbReference type="PANTHER" id="PTHR15111">
    <property type="entry name" value="RNA POLYMERASE II SUBUNIT 5-MEDIATING PROTEIN NNX3"/>
    <property type="match status" value="1"/>
</dbReference>
<reference evidence="5" key="1">
    <citation type="journal article" date="2009" name="Genome Res.">
        <title>Comparative genomic analyses of the human fungal pathogens Coccidioides and their relatives.</title>
        <authorList>
            <person name="Sharpton T.J."/>
            <person name="Stajich J.E."/>
            <person name="Rounsley S.D."/>
            <person name="Gardner M.J."/>
            <person name="Wortman J.R."/>
            <person name="Jordar V.S."/>
            <person name="Maiti R."/>
            <person name="Kodira C.D."/>
            <person name="Neafsey D.E."/>
            <person name="Zeng Q."/>
            <person name="Hung C.-Y."/>
            <person name="McMahan C."/>
            <person name="Muszewska A."/>
            <person name="Grynberg M."/>
            <person name="Mandel M.A."/>
            <person name="Kellner E.M."/>
            <person name="Barker B.M."/>
            <person name="Galgiani J.N."/>
            <person name="Orbach M.J."/>
            <person name="Kirkland T.N."/>
            <person name="Cole G.T."/>
            <person name="Henn M.R."/>
            <person name="Birren B.W."/>
            <person name="Taylor J.W."/>
        </authorList>
    </citation>
    <scope>NUCLEOTIDE SEQUENCE [LARGE SCALE GENOMIC DNA]</scope>
    <source>
        <strain evidence="5">RS</strain>
    </source>
</reference>
<evidence type="ECO:0000256" key="2">
    <source>
        <dbReference type="SAM" id="MobiDB-lite"/>
    </source>
</evidence>
<dbReference type="Pfam" id="PF13758">
    <property type="entry name" value="Prefoldin_3"/>
    <property type="match status" value="1"/>
</dbReference>
<name>A0A0E1RVA9_COCIM</name>
<dbReference type="EMBL" id="GG704913">
    <property type="protein sequence ID" value="EAS29585.1"/>
    <property type="molecule type" value="Genomic_DNA"/>
</dbReference>
<dbReference type="PANTHER" id="PTHR15111:SF0">
    <property type="entry name" value="UNCONVENTIONAL PREFOLDIN RPB5 INTERACTOR 1"/>
    <property type="match status" value="1"/>
</dbReference>
<gene>
    <name evidence="4" type="ORF">CIMG_08331</name>
</gene>
<dbReference type="RefSeq" id="XP_001241168.1">
    <property type="nucleotide sequence ID" value="XM_001241167.2"/>
</dbReference>
<feature type="region of interest" description="Disordered" evidence="2">
    <location>
        <begin position="182"/>
        <end position="211"/>
    </location>
</feature>
<dbReference type="Proteomes" id="UP000001261">
    <property type="component" value="Unassembled WGS sequence"/>
</dbReference>
<feature type="region of interest" description="Disordered" evidence="2">
    <location>
        <begin position="439"/>
        <end position="458"/>
    </location>
</feature>
<dbReference type="GO" id="GO:0000122">
    <property type="term" value="P:negative regulation of transcription by RNA polymerase II"/>
    <property type="evidence" value="ECO:0007669"/>
    <property type="project" value="TreeGrafter"/>
</dbReference>
<feature type="compositionally biased region" description="Basic and acidic residues" evidence="2">
    <location>
        <begin position="182"/>
        <end position="201"/>
    </location>
</feature>
<feature type="region of interest" description="Disordered" evidence="2">
    <location>
        <begin position="235"/>
        <end position="256"/>
    </location>
</feature>
<dbReference type="Pfam" id="PF12927">
    <property type="entry name" value="DUF3835"/>
    <property type="match status" value="1"/>
</dbReference>
<dbReference type="SUPFAM" id="SSF46579">
    <property type="entry name" value="Prefoldin"/>
    <property type="match status" value="1"/>
</dbReference>
<dbReference type="InParanoid" id="A0A0E1RVA9"/>
<feature type="domain" description="DUF3835" evidence="3">
    <location>
        <begin position="531"/>
        <end position="611"/>
    </location>
</feature>
<dbReference type="OMA" id="LNARGMW"/>
<dbReference type="OrthoDB" id="21413at2759"/>
<dbReference type="GO" id="GO:0003714">
    <property type="term" value="F:transcription corepressor activity"/>
    <property type="evidence" value="ECO:0007669"/>
    <property type="project" value="TreeGrafter"/>
</dbReference>
<dbReference type="VEuPathDB" id="FungiDB:CIMG_08331"/>
<feature type="compositionally biased region" description="Polar residues" evidence="2">
    <location>
        <begin position="480"/>
        <end position="489"/>
    </location>
</feature>
<feature type="region of interest" description="Disordered" evidence="2">
    <location>
        <begin position="356"/>
        <end position="432"/>
    </location>
</feature>
<dbReference type="GO" id="GO:0003682">
    <property type="term" value="F:chromatin binding"/>
    <property type="evidence" value="ECO:0007669"/>
    <property type="project" value="TreeGrafter"/>
</dbReference>
<dbReference type="GeneID" id="4560704"/>
<evidence type="ECO:0000259" key="3">
    <source>
        <dbReference type="Pfam" id="PF12927"/>
    </source>
</evidence>
<organism evidence="4 5">
    <name type="scientific">Coccidioides immitis (strain RS)</name>
    <name type="common">Valley fever fungus</name>
    <dbReference type="NCBI Taxonomy" id="246410"/>
    <lineage>
        <taxon>Eukaryota</taxon>
        <taxon>Fungi</taxon>
        <taxon>Dikarya</taxon>
        <taxon>Ascomycota</taxon>
        <taxon>Pezizomycotina</taxon>
        <taxon>Eurotiomycetes</taxon>
        <taxon>Eurotiomycetidae</taxon>
        <taxon>Onygenales</taxon>
        <taxon>Onygenaceae</taxon>
        <taxon>Coccidioides</taxon>
    </lineage>
</organism>
<dbReference type="InterPro" id="IPR052255">
    <property type="entry name" value="RNA_pol_II_subunit5-mediator"/>
</dbReference>
<reference evidence="5" key="2">
    <citation type="journal article" date="2010" name="Genome Res.">
        <title>Population genomic sequencing of Coccidioides fungi reveals recent hybridization and transposon control.</title>
        <authorList>
            <person name="Neafsey D.E."/>
            <person name="Barker B.M."/>
            <person name="Sharpton T.J."/>
            <person name="Stajich J.E."/>
            <person name="Park D.J."/>
            <person name="Whiston E."/>
            <person name="Hung C.-Y."/>
            <person name="McMahan C."/>
            <person name="White J."/>
            <person name="Sykes S."/>
            <person name="Heiman D."/>
            <person name="Young S."/>
            <person name="Zeng Q."/>
            <person name="Abouelleil A."/>
            <person name="Aftuck L."/>
            <person name="Bessette D."/>
            <person name="Brown A."/>
            <person name="FitzGerald M."/>
            <person name="Lui A."/>
            <person name="Macdonald J.P."/>
            <person name="Priest M."/>
            <person name="Orbach M.J."/>
            <person name="Galgiani J.N."/>
            <person name="Kirkland T.N."/>
            <person name="Cole G.T."/>
            <person name="Birren B.W."/>
            <person name="Henn M.R."/>
            <person name="Taylor J.W."/>
            <person name="Rounsley S.D."/>
        </authorList>
    </citation>
    <scope>GENOME REANNOTATION</scope>
    <source>
        <strain evidence="5">RS</strain>
    </source>
</reference>
<evidence type="ECO:0000256" key="1">
    <source>
        <dbReference type="SAM" id="Coils"/>
    </source>
</evidence>
<dbReference type="KEGG" id="cim:CIMG_08331"/>
<protein>
    <recommendedName>
        <fullName evidence="3">DUF3835 domain-containing protein</fullName>
    </recommendedName>
</protein>
<feature type="region of interest" description="Disordered" evidence="2">
    <location>
        <begin position="575"/>
        <end position="617"/>
    </location>
</feature>
<sequence>MSTSEDILSSLERQRAELEHQISDLQQSLYKWRVWDAEFDGLKEELSALDDNSSKEDILRTAKDYGGLLVTENEIKNLLGEPQGVNRNRRQVIEVIGRRVDYVRDNIRTLEKRIEVAEKKLLKMLVVEQPGGDLNEEGLPMTDIVEELDDAGRVISGSTTTPGRSAEEILEVLKRAGVKDIPEGNMEDSKAISEAESKEDPNPMGVDAGLTTDTKVTDANESTGRFEHRLADGDVASGSVSNIPTVGSTVSSQSVSEQMDRDGDIQMPEIDESPEDAALRREILQYGLEEVGAVVAELEIDESGSEFSISDEEYDDYIMSDEYEEEDEYGRATRRVLSDEYHRQMRDLEKKLNAKSLHNIGPDPSILPPEVRRDLEEPDLKPAISGKNEDKLAKKKKVAFADELDIAPDPSTLAPAGNSPESPRKRKAPETPAIHDVVMEHSSAPNNTAIFESKPRKKASRFKIARAGEGHVLPEPVSVPLTTNSQTSPPLFRSKAPPVTPTLFPATTSDPKPFSQPIEDPDSDFSRSSTIADNLIEREVNDTSALPPDPEDFDEAFLKRQIATEFYNLRNRKIQQEGGFMREEDEPQIIPLDAESNSNKPRMSRFKSARVKGNSGS</sequence>
<evidence type="ECO:0000313" key="4">
    <source>
        <dbReference type="EMBL" id="EAS29585.1"/>
    </source>
</evidence>
<keyword evidence="1" id="KW-0175">Coiled coil</keyword>
<dbReference type="InterPro" id="IPR024325">
    <property type="entry name" value="DUF3835"/>
</dbReference>
<dbReference type="InterPro" id="IPR039553">
    <property type="entry name" value="Prefoldin-like"/>
</dbReference>
<feature type="compositionally biased region" description="Low complexity" evidence="2">
    <location>
        <begin position="245"/>
        <end position="256"/>
    </location>
</feature>
<keyword evidence="5" id="KW-1185">Reference proteome</keyword>
<dbReference type="AlphaFoldDB" id="A0A0E1RVA9"/>
<feature type="compositionally biased region" description="Basic and acidic residues" evidence="2">
    <location>
        <begin position="370"/>
        <end position="380"/>
    </location>
</feature>
<proteinExistence type="predicted"/>
<dbReference type="GO" id="GO:0019212">
    <property type="term" value="F:phosphatase inhibitor activity"/>
    <property type="evidence" value="ECO:0007669"/>
    <property type="project" value="TreeGrafter"/>
</dbReference>
<accession>A0A0E1RVA9</accession>
<feature type="region of interest" description="Disordered" evidence="2">
    <location>
        <begin position="474"/>
        <end position="529"/>
    </location>
</feature>